<comment type="similarity">
    <text evidence="1">Belongs to the aldehyde dehydrogenase family.</text>
</comment>
<accession>A0A7D5W204</accession>
<dbReference type="InterPro" id="IPR016163">
    <property type="entry name" value="Ald_DH_C"/>
</dbReference>
<evidence type="ECO:0000259" key="3">
    <source>
        <dbReference type="Pfam" id="PF00171"/>
    </source>
</evidence>
<dbReference type="InterPro" id="IPR050740">
    <property type="entry name" value="Aldehyde_DH_Superfamily"/>
</dbReference>
<dbReference type="InterPro" id="IPR015590">
    <property type="entry name" value="Aldehyde_DH_dom"/>
</dbReference>
<dbReference type="Gene3D" id="3.40.605.10">
    <property type="entry name" value="Aldehyde Dehydrogenase, Chain A, domain 1"/>
    <property type="match status" value="1"/>
</dbReference>
<protein>
    <submittedName>
        <fullName evidence="4">NAD-dependent succinate-semialdehyde dehydrogenase</fullName>
    </submittedName>
</protein>
<dbReference type="Proteomes" id="UP000510934">
    <property type="component" value="Chromosome"/>
</dbReference>
<dbReference type="EMBL" id="CP059052">
    <property type="protein sequence ID" value="QLJ17229.1"/>
    <property type="molecule type" value="Genomic_DNA"/>
</dbReference>
<keyword evidence="2" id="KW-0560">Oxidoreductase</keyword>
<dbReference type="PROSITE" id="PS00070">
    <property type="entry name" value="ALDEHYDE_DEHYDR_CYS"/>
    <property type="match status" value="1"/>
</dbReference>
<gene>
    <name evidence="4" type="ORF">H0H12_19320</name>
</gene>
<dbReference type="InterPro" id="IPR016162">
    <property type="entry name" value="Ald_DH_N"/>
</dbReference>
<feature type="domain" description="Aldehyde dehydrogenase" evidence="3">
    <location>
        <begin position="13"/>
        <end position="472"/>
    </location>
</feature>
<dbReference type="PANTHER" id="PTHR43353">
    <property type="entry name" value="SUCCINATE-SEMIALDEHYDE DEHYDROGENASE, MITOCHONDRIAL"/>
    <property type="match status" value="1"/>
</dbReference>
<organism evidence="4 5">
    <name type="scientific">Pseudomonas putida</name>
    <name type="common">Arthrobacter siderocapsulatus</name>
    <dbReference type="NCBI Taxonomy" id="303"/>
    <lineage>
        <taxon>Bacteria</taxon>
        <taxon>Pseudomonadati</taxon>
        <taxon>Pseudomonadota</taxon>
        <taxon>Gammaproteobacteria</taxon>
        <taxon>Pseudomonadales</taxon>
        <taxon>Pseudomonadaceae</taxon>
        <taxon>Pseudomonas</taxon>
    </lineage>
</organism>
<evidence type="ECO:0000313" key="5">
    <source>
        <dbReference type="Proteomes" id="UP000510934"/>
    </source>
</evidence>
<evidence type="ECO:0000256" key="2">
    <source>
        <dbReference type="ARBA" id="ARBA00023002"/>
    </source>
</evidence>
<name>A0A7D5W204_PSEPU</name>
<proteinExistence type="inferred from homology"/>
<dbReference type="PANTHER" id="PTHR43353:SF5">
    <property type="entry name" value="SUCCINATE-SEMIALDEHYDE DEHYDROGENASE, MITOCHONDRIAL"/>
    <property type="match status" value="1"/>
</dbReference>
<dbReference type="SUPFAM" id="SSF53720">
    <property type="entry name" value="ALDH-like"/>
    <property type="match status" value="1"/>
</dbReference>
<dbReference type="FunFam" id="3.40.605.10:FF:000033">
    <property type="entry name" value="NAD-dependent succinate-semialdehyde dehydrogenase"/>
    <property type="match status" value="1"/>
</dbReference>
<dbReference type="GO" id="GO:0016620">
    <property type="term" value="F:oxidoreductase activity, acting on the aldehyde or oxo group of donors, NAD or NADP as acceptor"/>
    <property type="evidence" value="ECO:0007669"/>
    <property type="project" value="InterPro"/>
</dbReference>
<dbReference type="AlphaFoldDB" id="A0A7D5W204"/>
<sequence length="478" mass="51350">MMLQSHLFIDGHWIPGSEERYLDVINPANGEVEGRVAHASRYDMDRALAAAERGFKVWKETSVFERSKIMRGAATLLRQRSEEIATLLVAQAGKPLAEARLELASAADVLDWFSEEARRAYGRVISPRSSAVSQQVIKEPIGPAVGFTPWNFPVAQIVRKVGPALAAGCSIIIKGPEEAPAAPVEFFRCLHDAGVPAGVVGLLFGTPAEISGYLVPHPTIRKVSFTGSVPVGKHLASVAGAHMKRATMELGGHAPVIICADANLELAADVLLTTKFRHAGQACVAPTRFLIERSVYSKFIQLYKARCENLVIGDGRDPATTLGPLNSERRLATLQSLIEDAVSKGATLEHGGRRVGTKGFFLEPTILSGVTPDMRVMNEEPFGPLALMVPFDSLDEAIDEANRLPFGLAAYAWTADLRAANKISRSVESGMISTNHFGLAIPETPYGGIKDSGIGSEGGLEAIEAYLNSKFVTQMDPA</sequence>
<dbReference type="InterPro" id="IPR016161">
    <property type="entry name" value="Ald_DH/histidinol_DH"/>
</dbReference>
<evidence type="ECO:0000313" key="4">
    <source>
        <dbReference type="EMBL" id="QLJ17229.1"/>
    </source>
</evidence>
<dbReference type="FunFam" id="3.40.309.10:FF:000009">
    <property type="entry name" value="Aldehyde dehydrogenase A"/>
    <property type="match status" value="1"/>
</dbReference>
<dbReference type="Gene3D" id="3.40.309.10">
    <property type="entry name" value="Aldehyde Dehydrogenase, Chain A, domain 2"/>
    <property type="match status" value="1"/>
</dbReference>
<dbReference type="InterPro" id="IPR016160">
    <property type="entry name" value="Ald_DH_CS_CYS"/>
</dbReference>
<reference evidence="4 5" key="1">
    <citation type="journal article" date="2009" name="Mikrobiologiia">
        <title>[Phenanthren biodegradation and interaction of Pseudomonas putida BS3701 and Burkholderia sp.BS3702 in plant rhizosphere].</title>
        <authorList>
            <person name="Ovchinnikova A.A."/>
            <person name="Vetrova A.A."/>
            <person name="Filonov A.E."/>
            <person name="Boronin A.M."/>
        </authorList>
    </citation>
    <scope>NUCLEOTIDE SEQUENCE [LARGE SCALE GENOMIC DNA]</scope>
    <source>
        <strain evidence="4 5">BS3701</strain>
    </source>
</reference>
<evidence type="ECO:0000256" key="1">
    <source>
        <dbReference type="ARBA" id="ARBA00009986"/>
    </source>
</evidence>
<dbReference type="CDD" id="cd07103">
    <property type="entry name" value="ALDH_F5_SSADH_GabD"/>
    <property type="match status" value="1"/>
</dbReference>
<dbReference type="Pfam" id="PF00171">
    <property type="entry name" value="Aldedh"/>
    <property type="match status" value="1"/>
</dbReference>